<keyword evidence="3" id="KW-1185">Reference proteome</keyword>
<feature type="compositionally biased region" description="Polar residues" evidence="1">
    <location>
        <begin position="72"/>
        <end position="85"/>
    </location>
</feature>
<evidence type="ECO:0000313" key="2">
    <source>
        <dbReference type="EMBL" id="KAJ3831010.1"/>
    </source>
</evidence>
<feature type="non-terminal residue" evidence="2">
    <location>
        <position position="1"/>
    </location>
</feature>
<gene>
    <name evidence="2" type="ORF">F5878DRAFT_648025</name>
</gene>
<feature type="compositionally biased region" description="Polar residues" evidence="1">
    <location>
        <begin position="34"/>
        <end position="45"/>
    </location>
</feature>
<dbReference type="AlphaFoldDB" id="A0AA38NUX1"/>
<comment type="caution">
    <text evidence="2">The sequence shown here is derived from an EMBL/GenBank/DDBJ whole genome shotgun (WGS) entry which is preliminary data.</text>
</comment>
<feature type="compositionally biased region" description="Acidic residues" evidence="1">
    <location>
        <begin position="14"/>
        <end position="29"/>
    </location>
</feature>
<organism evidence="2 3">
    <name type="scientific">Lentinula raphanica</name>
    <dbReference type="NCBI Taxonomy" id="153919"/>
    <lineage>
        <taxon>Eukaryota</taxon>
        <taxon>Fungi</taxon>
        <taxon>Dikarya</taxon>
        <taxon>Basidiomycota</taxon>
        <taxon>Agaricomycotina</taxon>
        <taxon>Agaricomycetes</taxon>
        <taxon>Agaricomycetidae</taxon>
        <taxon>Agaricales</taxon>
        <taxon>Marasmiineae</taxon>
        <taxon>Omphalotaceae</taxon>
        <taxon>Lentinula</taxon>
    </lineage>
</organism>
<feature type="region of interest" description="Disordered" evidence="1">
    <location>
        <begin position="70"/>
        <end position="102"/>
    </location>
</feature>
<feature type="compositionally biased region" description="Low complexity" evidence="1">
    <location>
        <begin position="86"/>
        <end position="98"/>
    </location>
</feature>
<feature type="non-terminal residue" evidence="2">
    <location>
        <position position="388"/>
    </location>
</feature>
<proteinExistence type="predicted"/>
<feature type="region of interest" description="Disordered" evidence="1">
    <location>
        <begin position="1"/>
        <end position="48"/>
    </location>
</feature>
<evidence type="ECO:0000313" key="3">
    <source>
        <dbReference type="Proteomes" id="UP001163846"/>
    </source>
</evidence>
<name>A0AA38NUX1_9AGAR</name>
<dbReference type="EMBL" id="MU807926">
    <property type="protein sequence ID" value="KAJ3831010.1"/>
    <property type="molecule type" value="Genomic_DNA"/>
</dbReference>
<dbReference type="Proteomes" id="UP001163846">
    <property type="component" value="Unassembled WGS sequence"/>
</dbReference>
<sequence length="388" mass="44008">VALERNANPFILVEAEEDDEEEFESDDEPGVFTEGNTLDDSQSQPLLGHSTYHERIDAILARYESSLPPIQPSVSSPTHPSSAPVTNSPSINNSSSTSDDPHVDELLMDSIAALDYDNLLGLPGNDVDDLKVTVDLLLLGLMEELVQKASEYSLLEVYAVRCERGSENDIISRIRNDIAHERVSPDVLWNAFRSQFPGQVYLHVHNMNRFNVYLAAYLQRVPGFIYPNRQRISHPTSHKNQRTVVKPDGTSVTAIMSDIPPLWESAHLSMPIHSLIPWHDSPLALNHNLLLLRYQARQDIVQAGTWVRVNAKHRLYSGDVGLVYKLEFPEGETNPNRFFCWVLLVPRLLIPRKVGEKHKRQSRPPPRLFSFSLADQLVDNHDVEPYYR</sequence>
<accession>A0AA38NUX1</accession>
<protein>
    <submittedName>
        <fullName evidence="2">Uncharacterized protein</fullName>
    </submittedName>
</protein>
<evidence type="ECO:0000256" key="1">
    <source>
        <dbReference type="SAM" id="MobiDB-lite"/>
    </source>
</evidence>
<reference evidence="2" key="1">
    <citation type="submission" date="2022-08" db="EMBL/GenBank/DDBJ databases">
        <authorList>
            <consortium name="DOE Joint Genome Institute"/>
            <person name="Min B."/>
            <person name="Riley R."/>
            <person name="Sierra-Patev S."/>
            <person name="Naranjo-Ortiz M."/>
            <person name="Looney B."/>
            <person name="Konkel Z."/>
            <person name="Slot J.C."/>
            <person name="Sakamoto Y."/>
            <person name="Steenwyk J.L."/>
            <person name="Rokas A."/>
            <person name="Carro J."/>
            <person name="Camarero S."/>
            <person name="Ferreira P."/>
            <person name="Molpeceres G."/>
            <person name="Ruiz-Duenas F.J."/>
            <person name="Serrano A."/>
            <person name="Henrissat B."/>
            <person name="Drula E."/>
            <person name="Hughes K.W."/>
            <person name="Mata J.L."/>
            <person name="Ishikawa N.K."/>
            <person name="Vargas-Isla R."/>
            <person name="Ushijima S."/>
            <person name="Smith C.A."/>
            <person name="Ahrendt S."/>
            <person name="Andreopoulos W."/>
            <person name="He G."/>
            <person name="Labutti K."/>
            <person name="Lipzen A."/>
            <person name="Ng V."/>
            <person name="Sandor L."/>
            <person name="Barry K."/>
            <person name="Martinez A.T."/>
            <person name="Xiao Y."/>
            <person name="Gibbons J.G."/>
            <person name="Terashima K."/>
            <person name="Hibbett D.S."/>
            <person name="Grigoriev I.V."/>
        </authorList>
    </citation>
    <scope>NUCLEOTIDE SEQUENCE</scope>
    <source>
        <strain evidence="2">TFB9207</strain>
    </source>
</reference>